<evidence type="ECO:0000313" key="2">
    <source>
        <dbReference type="EMBL" id="KPA73516.1"/>
    </source>
</evidence>
<dbReference type="GeneID" id="26910112"/>
<dbReference type="VEuPathDB" id="TriTrypDB:LpyrH10_35_0440"/>
<feature type="compositionally biased region" description="Basic residues" evidence="1">
    <location>
        <begin position="1012"/>
        <end position="1025"/>
    </location>
</feature>
<dbReference type="OMA" id="NGDAIRH"/>
<gene>
    <name evidence="2" type="ORF">ABB37_09829</name>
</gene>
<feature type="compositionally biased region" description="Basic residues" evidence="1">
    <location>
        <begin position="974"/>
        <end position="983"/>
    </location>
</feature>
<dbReference type="OrthoDB" id="263475at2759"/>
<feature type="region of interest" description="Disordered" evidence="1">
    <location>
        <begin position="134"/>
        <end position="160"/>
    </location>
</feature>
<feature type="region of interest" description="Disordered" evidence="1">
    <location>
        <begin position="667"/>
        <end position="927"/>
    </location>
</feature>
<keyword evidence="3" id="KW-1185">Reference proteome</keyword>
<comment type="caution">
    <text evidence="2">The sequence shown here is derived from an EMBL/GenBank/DDBJ whole genome shotgun (WGS) entry which is preliminary data.</text>
</comment>
<feature type="region of interest" description="Disordered" evidence="1">
    <location>
        <begin position="297"/>
        <end position="316"/>
    </location>
</feature>
<feature type="compositionally biased region" description="Basic residues" evidence="1">
    <location>
        <begin position="854"/>
        <end position="868"/>
    </location>
</feature>
<proteinExistence type="predicted"/>
<feature type="compositionally biased region" description="Polar residues" evidence="1">
    <location>
        <begin position="1220"/>
        <end position="1233"/>
    </location>
</feature>
<protein>
    <submittedName>
        <fullName evidence="2">Uncharacterized protein</fullName>
    </submittedName>
</protein>
<organism evidence="2 3">
    <name type="scientific">Leptomonas pyrrhocoris</name>
    <name type="common">Firebug parasite</name>
    <dbReference type="NCBI Taxonomy" id="157538"/>
    <lineage>
        <taxon>Eukaryota</taxon>
        <taxon>Discoba</taxon>
        <taxon>Euglenozoa</taxon>
        <taxon>Kinetoplastea</taxon>
        <taxon>Metakinetoplastina</taxon>
        <taxon>Trypanosomatida</taxon>
        <taxon>Trypanosomatidae</taxon>
        <taxon>Leishmaniinae</taxon>
        <taxon>Leptomonas</taxon>
    </lineage>
</organism>
<feature type="region of interest" description="Disordered" evidence="1">
    <location>
        <begin position="1075"/>
        <end position="1243"/>
    </location>
</feature>
<evidence type="ECO:0000313" key="3">
    <source>
        <dbReference type="Proteomes" id="UP000037923"/>
    </source>
</evidence>
<feature type="compositionally biased region" description="Basic residues" evidence="1">
    <location>
        <begin position="812"/>
        <end position="824"/>
    </location>
</feature>
<dbReference type="RefSeq" id="XP_015651955.1">
    <property type="nucleotide sequence ID" value="XM_015809473.1"/>
</dbReference>
<feature type="compositionally biased region" description="Basic and acidic residues" evidence="1">
    <location>
        <begin position="996"/>
        <end position="1010"/>
    </location>
</feature>
<dbReference type="EMBL" id="LGTL01000035">
    <property type="protein sequence ID" value="KPA73516.1"/>
    <property type="molecule type" value="Genomic_DNA"/>
</dbReference>
<feature type="compositionally biased region" description="Basic and acidic residues" evidence="1">
    <location>
        <begin position="882"/>
        <end position="898"/>
    </location>
</feature>
<feature type="compositionally biased region" description="Low complexity" evidence="1">
    <location>
        <begin position="146"/>
        <end position="160"/>
    </location>
</feature>
<feature type="region of interest" description="Disordered" evidence="1">
    <location>
        <begin position="514"/>
        <end position="557"/>
    </location>
</feature>
<feature type="compositionally biased region" description="Polar residues" evidence="1">
    <location>
        <begin position="1172"/>
        <end position="1181"/>
    </location>
</feature>
<feature type="compositionally biased region" description="Acidic residues" evidence="1">
    <location>
        <begin position="768"/>
        <end position="780"/>
    </location>
</feature>
<evidence type="ECO:0000256" key="1">
    <source>
        <dbReference type="SAM" id="MobiDB-lite"/>
    </source>
</evidence>
<feature type="compositionally biased region" description="Low complexity" evidence="1">
    <location>
        <begin position="57"/>
        <end position="70"/>
    </location>
</feature>
<dbReference type="AlphaFoldDB" id="A0A0M9FPZ9"/>
<name>A0A0M9FPZ9_LEPPY</name>
<feature type="compositionally biased region" description="Acidic residues" evidence="1">
    <location>
        <begin position="1116"/>
        <end position="1125"/>
    </location>
</feature>
<feature type="compositionally biased region" description="Basic and acidic residues" evidence="1">
    <location>
        <begin position="670"/>
        <end position="680"/>
    </location>
</feature>
<accession>A0A0M9FPZ9</accession>
<feature type="compositionally biased region" description="Low complexity" evidence="1">
    <location>
        <begin position="899"/>
        <end position="912"/>
    </location>
</feature>
<reference evidence="2 3" key="1">
    <citation type="submission" date="2015-07" db="EMBL/GenBank/DDBJ databases">
        <title>High-quality genome of monoxenous trypanosomatid Leptomonas pyrrhocoris.</title>
        <authorList>
            <person name="Flegontov P."/>
            <person name="Butenko A."/>
            <person name="Firsov S."/>
            <person name="Vlcek C."/>
            <person name="Logacheva M.D."/>
            <person name="Field M."/>
            <person name="Filatov D."/>
            <person name="Flegontova O."/>
            <person name="Gerasimov E."/>
            <person name="Jackson A.P."/>
            <person name="Kelly S."/>
            <person name="Opperdoes F."/>
            <person name="O'Reilly A."/>
            <person name="Votypka J."/>
            <person name="Yurchenko V."/>
            <person name="Lukes J."/>
        </authorList>
    </citation>
    <scope>NUCLEOTIDE SEQUENCE [LARGE SCALE GENOMIC DNA]</scope>
    <source>
        <strain evidence="2">H10</strain>
    </source>
</reference>
<feature type="compositionally biased region" description="Polar residues" evidence="1">
    <location>
        <begin position="1133"/>
        <end position="1142"/>
    </location>
</feature>
<dbReference type="Proteomes" id="UP000037923">
    <property type="component" value="Unassembled WGS sequence"/>
</dbReference>
<sequence>MVMGATDPVRARYSGKAAAVRTSSSSSSSDNVALPTRIVSGGATRCVGRVSNDDFETSSYEETSDSSFSDNSGEEFVPLAFGYINGNPRRRAGAPARTQDPTGASEEVGSQSSFSDAGPLEVFFERTNAKRTYGKGARNVEEDEITTSLSSFDDDTSTTSDALPVEFERKKRTRGVGMVHSPTYEVSDSESTISLDDEDEAPLNAQLIYTLVKRLRNPFDEVTPEAFDYVNFNDENFKEVLEPLKQIKVCLERRASYPMKQNAEIEKKIEAAVQSLPSQKAIAAKVLSVKSRQLRPAQPTSRLYRGSESGPQNTENLPKLVARLQDPKDEVPLSEFEKIDWTDPNFEPVLLPLRQIRAYMEAKQVVKAKPIEGAMKRSTALDDKIKIAVLSLPADKEMETKVNSLASRPMTQNMGNGEAIRELIMRLKDPEQRVPVSAFQKLDWNDRQFSSELKPLMQIRAFLEAKECTQKKAGEAVMGGDTRALDDRIRTATLCLPAQKEMAAKVQAVKNRQLKAADGRNGTRLGGESSPATADKAKSAVASAPPESPKVPTVRAVRSRPISRGVTNGEEILNLIKRLKDTETKVPLCAFDELEWNDRNFARELEPLQQIRMYMEAREALKKVPGEKSMSSVPELDNKIKTAILSLPPEKAVAVKMQMLRARDMAPVADEAKPQKEKVGKLSAPAGTVRRMKDTSLAAGQATKKKSKEGKLSASTSQVMQVGARAISSHHHQYKAKESNALSEPTKKMRRPRNTANRSVSFLKVEDPTPEEIEDQDEALAEVSKPQRQQGKARPSPMTAAPRGTAEAQSRLTKRAGRRPRNRRPGNNAVSFSDLHEEEAGVINEDDGDLTATTKRKSQRRRAAHKPGRSLSISSLPDMEAGELKEEPVLPDKPRAREAATTAAAKSLAKPSGSKMKKRRVRVNNNNRSCSFSDVAMDEAAEMPDANAGALKGAVGEPAVARTGRGMDAAPPKMTRKLVRRRKLGEEGGTPALERNGARTEKEGESEAKPPSRGKGRRANVHRSRSANTSMIIDEAGGEIVELLDETQTLYSSSGKPTPAPEKVSIMPVGDRELPATARAPKAKQKLSETASAQRKRRQRLHASKELSISAIPEDAPGEIVEDERDTLVDTATPESVVSTMRRSLPPSGGDRTFPAVVGGSGRGSMRYGDRPNSSVRSSVAGSIKVGVPPSAEPSFMPDVADVSRLPPPRSLRRSAEPTPRTTTPSVKNTNSGAHIPALHASR</sequence>
<feature type="region of interest" description="Disordered" evidence="1">
    <location>
        <begin position="1"/>
        <end position="33"/>
    </location>
</feature>
<feature type="region of interest" description="Disordered" evidence="1">
    <location>
        <begin position="46"/>
        <end position="73"/>
    </location>
</feature>
<feature type="region of interest" description="Disordered" evidence="1">
    <location>
        <begin position="87"/>
        <end position="119"/>
    </location>
</feature>
<feature type="region of interest" description="Disordered" evidence="1">
    <location>
        <begin position="960"/>
        <end position="1032"/>
    </location>
</feature>